<dbReference type="SUPFAM" id="SSF52540">
    <property type="entry name" value="P-loop containing nucleoside triphosphate hydrolases"/>
    <property type="match status" value="1"/>
</dbReference>
<dbReference type="GO" id="GO:0003677">
    <property type="term" value="F:DNA binding"/>
    <property type="evidence" value="ECO:0007669"/>
    <property type="project" value="UniProtKB-KW"/>
</dbReference>
<name>A0ABU0NGE7_STRRH</name>
<evidence type="ECO:0000313" key="9">
    <source>
        <dbReference type="EMBL" id="MDQ0578180.1"/>
    </source>
</evidence>
<reference evidence="9 10" key="1">
    <citation type="submission" date="2023-07" db="EMBL/GenBank/DDBJ databases">
        <title>Comparative genomics of wheat-associated soil bacteria to identify genetic determinants of phenazine resistance.</title>
        <authorList>
            <person name="Mouncey N."/>
        </authorList>
    </citation>
    <scope>NUCLEOTIDE SEQUENCE [LARGE SCALE GENOMIC DNA]</scope>
    <source>
        <strain evidence="9 10">B2I6</strain>
    </source>
</reference>
<dbReference type="Gene3D" id="3.40.50.300">
    <property type="entry name" value="P-loop containing nucleotide triphosphate hydrolases"/>
    <property type="match status" value="1"/>
</dbReference>
<sequence>MDAVTLAQLRSTPERAAGRAEPPKGLDMTATLVVPGNAAIVGEPPVEAPLRLQVLGPLRLWRGECELEAGPRQQAYLLALLLARGGQPIGVGELIDLIWGEDAPASALNVIHKYVGSIRRLLEPGLPPRGTGAYLLRRGNGYLCAAGADLVDLPRFRQKAGTARAVLAEGHKAAALNHYLDALRLWSGPAGDGWVHGPSAVPIFAGLNDEYFEACMAAAEVALVLGQPARVLPALHLAATMAPLHEPVQASLITALGSAGQQAEALAIYSAVRGRLADDLGIDPGQALQAAHQRVLTQTPPPHASPPQTYPVQTYPARTPEIEVSAATAPKASPSRLAAPPLPPVLPRPPGDADRLVGRSDELSALQRAVEPALGSGTAVVLLEGEPGAGKSRLMEELAGHAEDRGALVVWGHCLEGEARPTMWPWVEMVSSLFAVVSQARQEQWAARDLGHLIGSHVERPAVPAMPDGNARFRLLEQVVELIAEAAGERPVVLMLDDLQWADTSSLQLLDHVVSRLPAGTAVVGALRSQGPSSGMELVRTLAAASRTTGHRRILVGPLSPTEVAELIRVETGIRLTPDAAASVHTRTAGNPFFVQELGRLWAADGEVTKDTVLHSNVPVTVRDVVRDRLAVLDSDAHELLETAALVGRCVELTLLARTASLDVASCLERLEPVRVLGLVGPTPNDPFSYRFTHDLVRQVVSETIPPGRAAALHGSIADAIEENVLSDESVAERLAHHLWSAGPVTDPIRTITALVRAGTHAMAKTALGAAERHLGSAVELARKASLLEQELGALSQLIAVVGMRSMYGTASVSLLERAEQVARHLGRDRDAAGFLFSRWTAHGQALDLDRSTPLAHRLDELGKTAQDTVARCYGRAAAGIHEWCLGNIGESYQRLSALSPDTFFGPDDDEYDPVRNGVQLMTAGMFAEIAGYHGQTAQARAVLDVLAKAAGDDPYSVTTATSFEARTASVVGDPAWALRAAERGIAADPHFSFASLGTYLRLARCWALATTGENPTAAADEAERLIRTHLASPARTCVSTWYALLGEMRIAAGSLDQAAAALDSAEEYLERYGQRSAEALIILVRAQLEHVAGDNRSAVRLADRARTVAHRQGALLFVQRAEGLLARIERRGGHAI</sequence>
<dbReference type="Proteomes" id="UP001230654">
    <property type="component" value="Unassembled WGS sequence"/>
</dbReference>
<dbReference type="InterPro" id="IPR005158">
    <property type="entry name" value="BTAD"/>
</dbReference>
<dbReference type="InterPro" id="IPR036388">
    <property type="entry name" value="WH-like_DNA-bd_sf"/>
</dbReference>
<dbReference type="Gene3D" id="1.10.10.10">
    <property type="entry name" value="Winged helix-like DNA-binding domain superfamily/Winged helix DNA-binding domain"/>
    <property type="match status" value="1"/>
</dbReference>
<keyword evidence="4 6" id="KW-0238">DNA-binding</keyword>
<dbReference type="PANTHER" id="PTHR35807:SF1">
    <property type="entry name" value="TRANSCRIPTIONAL REGULATOR REDD"/>
    <property type="match status" value="1"/>
</dbReference>
<feature type="compositionally biased region" description="Pro residues" evidence="7">
    <location>
        <begin position="340"/>
        <end position="350"/>
    </location>
</feature>
<evidence type="ECO:0000259" key="8">
    <source>
        <dbReference type="PROSITE" id="PS51755"/>
    </source>
</evidence>
<dbReference type="InterPro" id="IPR011990">
    <property type="entry name" value="TPR-like_helical_dom_sf"/>
</dbReference>
<evidence type="ECO:0000256" key="4">
    <source>
        <dbReference type="ARBA" id="ARBA00023125"/>
    </source>
</evidence>
<dbReference type="InterPro" id="IPR016032">
    <property type="entry name" value="Sig_transdc_resp-reg_C-effctor"/>
</dbReference>
<evidence type="ECO:0000256" key="1">
    <source>
        <dbReference type="ARBA" id="ARBA00005820"/>
    </source>
</evidence>
<feature type="DNA-binding region" description="OmpR/PhoB-type" evidence="6">
    <location>
        <begin position="42"/>
        <end position="146"/>
    </location>
</feature>
<comment type="caution">
    <text evidence="9">The sequence shown here is derived from an EMBL/GenBank/DDBJ whole genome shotgun (WGS) entry which is preliminary data.</text>
</comment>
<evidence type="ECO:0000256" key="7">
    <source>
        <dbReference type="SAM" id="MobiDB-lite"/>
    </source>
</evidence>
<keyword evidence="10" id="KW-1185">Reference proteome</keyword>
<feature type="compositionally biased region" description="Low complexity" evidence="7">
    <location>
        <begin position="329"/>
        <end position="339"/>
    </location>
</feature>
<evidence type="ECO:0000256" key="3">
    <source>
        <dbReference type="ARBA" id="ARBA00023015"/>
    </source>
</evidence>
<dbReference type="SMART" id="SM00862">
    <property type="entry name" value="Trans_reg_C"/>
    <property type="match status" value="1"/>
</dbReference>
<keyword evidence="2" id="KW-0902">Two-component regulatory system</keyword>
<keyword evidence="5" id="KW-0804">Transcription</keyword>
<dbReference type="SUPFAM" id="SSF48452">
    <property type="entry name" value="TPR-like"/>
    <property type="match status" value="1"/>
</dbReference>
<accession>A0ABU0NGE7</accession>
<proteinExistence type="inferred from homology"/>
<dbReference type="Pfam" id="PF03704">
    <property type="entry name" value="BTAD"/>
    <property type="match status" value="1"/>
</dbReference>
<dbReference type="CDD" id="cd15831">
    <property type="entry name" value="BTAD"/>
    <property type="match status" value="1"/>
</dbReference>
<dbReference type="InterPro" id="IPR001867">
    <property type="entry name" value="OmpR/PhoB-type_DNA-bd"/>
</dbReference>
<evidence type="ECO:0000256" key="5">
    <source>
        <dbReference type="ARBA" id="ARBA00023163"/>
    </source>
</evidence>
<dbReference type="SMART" id="SM01043">
    <property type="entry name" value="BTAD"/>
    <property type="match status" value="1"/>
</dbReference>
<protein>
    <submittedName>
        <fullName evidence="9">DNA-binding SARP family transcriptional activator</fullName>
    </submittedName>
</protein>
<feature type="region of interest" description="Disordered" evidence="7">
    <location>
        <begin position="327"/>
        <end position="350"/>
    </location>
</feature>
<feature type="compositionally biased region" description="Pro residues" evidence="7">
    <location>
        <begin position="299"/>
        <end position="309"/>
    </location>
</feature>
<evidence type="ECO:0000313" key="10">
    <source>
        <dbReference type="Proteomes" id="UP001230654"/>
    </source>
</evidence>
<feature type="region of interest" description="Disordered" evidence="7">
    <location>
        <begin position="291"/>
        <end position="314"/>
    </location>
</feature>
<dbReference type="PROSITE" id="PS51755">
    <property type="entry name" value="OMPR_PHOB"/>
    <property type="match status" value="1"/>
</dbReference>
<dbReference type="SUPFAM" id="SSF46894">
    <property type="entry name" value="C-terminal effector domain of the bipartite response regulators"/>
    <property type="match status" value="1"/>
</dbReference>
<feature type="domain" description="OmpR/PhoB-type" evidence="8">
    <location>
        <begin position="42"/>
        <end position="146"/>
    </location>
</feature>
<gene>
    <name evidence="9" type="ORF">QF030_000358</name>
</gene>
<dbReference type="Pfam" id="PF13191">
    <property type="entry name" value="AAA_16"/>
    <property type="match status" value="1"/>
</dbReference>
<dbReference type="EMBL" id="JAUSWV010000001">
    <property type="protein sequence ID" value="MDQ0578180.1"/>
    <property type="molecule type" value="Genomic_DNA"/>
</dbReference>
<dbReference type="Gene3D" id="1.25.40.10">
    <property type="entry name" value="Tetratricopeptide repeat domain"/>
    <property type="match status" value="1"/>
</dbReference>
<evidence type="ECO:0000256" key="6">
    <source>
        <dbReference type="PROSITE-ProRule" id="PRU01091"/>
    </source>
</evidence>
<dbReference type="InterPro" id="IPR051677">
    <property type="entry name" value="AfsR-DnrI-RedD_regulator"/>
</dbReference>
<organism evidence="9 10">
    <name type="scientific">Streptomyces rishiriensis</name>
    <dbReference type="NCBI Taxonomy" id="68264"/>
    <lineage>
        <taxon>Bacteria</taxon>
        <taxon>Bacillati</taxon>
        <taxon>Actinomycetota</taxon>
        <taxon>Actinomycetes</taxon>
        <taxon>Kitasatosporales</taxon>
        <taxon>Streptomycetaceae</taxon>
        <taxon>Streptomyces</taxon>
    </lineage>
</organism>
<comment type="similarity">
    <text evidence="1">Belongs to the AfsR/DnrI/RedD regulatory family.</text>
</comment>
<evidence type="ECO:0000256" key="2">
    <source>
        <dbReference type="ARBA" id="ARBA00023012"/>
    </source>
</evidence>
<dbReference type="InterPro" id="IPR027417">
    <property type="entry name" value="P-loop_NTPase"/>
</dbReference>
<dbReference type="InterPro" id="IPR041664">
    <property type="entry name" value="AAA_16"/>
</dbReference>
<dbReference type="PANTHER" id="PTHR35807">
    <property type="entry name" value="TRANSCRIPTIONAL REGULATOR REDD-RELATED"/>
    <property type="match status" value="1"/>
</dbReference>
<dbReference type="RefSeq" id="WP_307160827.1">
    <property type="nucleotide sequence ID" value="NZ_JAUSWV010000001.1"/>
</dbReference>
<keyword evidence="3" id="KW-0805">Transcription regulation</keyword>